<dbReference type="Proteomes" id="UP000824890">
    <property type="component" value="Unassembled WGS sequence"/>
</dbReference>
<protein>
    <submittedName>
        <fullName evidence="2">Uncharacterized protein</fullName>
    </submittedName>
</protein>
<dbReference type="EMBL" id="JAGKQM010000010">
    <property type="protein sequence ID" value="KAH0905923.1"/>
    <property type="molecule type" value="Genomic_DNA"/>
</dbReference>
<comment type="caution">
    <text evidence="2">The sequence shown here is derived from an EMBL/GenBank/DDBJ whole genome shotgun (WGS) entry which is preliminary data.</text>
</comment>
<evidence type="ECO:0000313" key="2">
    <source>
        <dbReference type="EMBL" id="KAH0905923.1"/>
    </source>
</evidence>
<feature type="chain" id="PRO_5045792307" evidence="1">
    <location>
        <begin position="32"/>
        <end position="79"/>
    </location>
</feature>
<evidence type="ECO:0000256" key="1">
    <source>
        <dbReference type="SAM" id="SignalP"/>
    </source>
</evidence>
<sequence>MREAVSPCFYSFLSGLGLCLHDVCLLRQTCCDYQKTCNVCDVDWHCTNKYKDKFCVTFIKQRLSRRYLKSKVGVCRKCI</sequence>
<gene>
    <name evidence="2" type="ORF">HID58_037750</name>
</gene>
<keyword evidence="3" id="KW-1185">Reference proteome</keyword>
<name>A0ABQ8BM92_BRANA</name>
<evidence type="ECO:0000313" key="3">
    <source>
        <dbReference type="Proteomes" id="UP000824890"/>
    </source>
</evidence>
<organism evidence="2 3">
    <name type="scientific">Brassica napus</name>
    <name type="common">Rape</name>
    <dbReference type="NCBI Taxonomy" id="3708"/>
    <lineage>
        <taxon>Eukaryota</taxon>
        <taxon>Viridiplantae</taxon>
        <taxon>Streptophyta</taxon>
        <taxon>Embryophyta</taxon>
        <taxon>Tracheophyta</taxon>
        <taxon>Spermatophyta</taxon>
        <taxon>Magnoliopsida</taxon>
        <taxon>eudicotyledons</taxon>
        <taxon>Gunneridae</taxon>
        <taxon>Pentapetalae</taxon>
        <taxon>rosids</taxon>
        <taxon>malvids</taxon>
        <taxon>Brassicales</taxon>
        <taxon>Brassicaceae</taxon>
        <taxon>Brassiceae</taxon>
        <taxon>Brassica</taxon>
    </lineage>
</organism>
<reference evidence="2 3" key="1">
    <citation type="submission" date="2021-05" db="EMBL/GenBank/DDBJ databases">
        <title>Genome Assembly of Synthetic Allotetraploid Brassica napus Reveals Homoeologous Exchanges between Subgenomes.</title>
        <authorList>
            <person name="Davis J.T."/>
        </authorList>
    </citation>
    <scope>NUCLEOTIDE SEQUENCE [LARGE SCALE GENOMIC DNA]</scope>
    <source>
        <strain evidence="3">cv. Da-Ae</strain>
        <tissue evidence="2">Seedling</tissue>
    </source>
</reference>
<feature type="signal peptide" evidence="1">
    <location>
        <begin position="1"/>
        <end position="31"/>
    </location>
</feature>
<proteinExistence type="predicted"/>
<accession>A0ABQ8BM92</accession>
<keyword evidence="1" id="KW-0732">Signal</keyword>